<proteinExistence type="predicted"/>
<keyword evidence="2" id="KW-1185">Reference proteome</keyword>
<protein>
    <submittedName>
        <fullName evidence="1">Uncharacterized protein</fullName>
    </submittedName>
</protein>
<organism evidence="1 2">
    <name type="scientific">Lentinula aff. lateritia</name>
    <dbReference type="NCBI Taxonomy" id="2804960"/>
    <lineage>
        <taxon>Eukaryota</taxon>
        <taxon>Fungi</taxon>
        <taxon>Dikarya</taxon>
        <taxon>Basidiomycota</taxon>
        <taxon>Agaricomycotina</taxon>
        <taxon>Agaricomycetes</taxon>
        <taxon>Agaricomycetidae</taxon>
        <taxon>Agaricales</taxon>
        <taxon>Marasmiineae</taxon>
        <taxon>Omphalotaceae</taxon>
        <taxon>Lentinula</taxon>
    </lineage>
</organism>
<dbReference type="Proteomes" id="UP001163835">
    <property type="component" value="Unassembled WGS sequence"/>
</dbReference>
<name>A0ACC1TG88_9AGAR</name>
<sequence>MEFLAGNMLGSSNYTPSSHPDNGALASKLPAPCDPAGQALINIANAPSANNISANAAGSLSFSAFTPATPASSAQCDARALSGSAVTNSPFPSPLGDNLPGAASFTHSPPPATPASSMQYDARALSGSTVTNSSFTSPLDGNLVGAASPICSLPPPTKFSTDVGPRVTDKVPTSKKKRAEMGPAERKLACEASSLRSEKLGAAIDDLLEERDLLIDNISKEHNVSSTRVKRLAHQVPGLKAKKKASDYNILFYYKNKEINGELPSGSKINSVEVHAAVRADEDLMHIFHNKEAMDELREKYNEDKLDEERTVVHASKRREAKTVASQVNAYQKTSDYLYEVVDVSSFGVVVRRSSLDSTAVASYFGRSPVDEFLRSEYGVGVQEFTQHYEAWILTRNLKQRGKMSVTDMAKDLVRTISRGLSEITGIRDLPMNYVSFESAICVPHKVGVIGWPTNIPWKYPQKLAAEEVRALHASWGDGKTHWYRMTASEHRSLVRRLTTEGKLDPRERKKRKPSKSTKHTDGDELLDTASDSSSDSSSSNDDLLHCQKKSKPSSSISGSSNTRGVGKNVAQKVRTNHPSSKAAGPSAKHTKPLKETHAKGKGAESDRGNKGGKGKGKQSATRRPGSKKSVRFITDSDEVDSDQREGADRSDGSMSSADS</sequence>
<evidence type="ECO:0000313" key="1">
    <source>
        <dbReference type="EMBL" id="KAJ3803735.1"/>
    </source>
</evidence>
<accession>A0ACC1TG88</accession>
<comment type="caution">
    <text evidence="1">The sequence shown here is derived from an EMBL/GenBank/DDBJ whole genome shotgun (WGS) entry which is preliminary data.</text>
</comment>
<dbReference type="EMBL" id="MU796885">
    <property type="protein sequence ID" value="KAJ3803735.1"/>
    <property type="molecule type" value="Genomic_DNA"/>
</dbReference>
<evidence type="ECO:0000313" key="2">
    <source>
        <dbReference type="Proteomes" id="UP001163835"/>
    </source>
</evidence>
<reference evidence="1" key="1">
    <citation type="submission" date="2022-09" db="EMBL/GenBank/DDBJ databases">
        <title>A Global Phylogenomic Analysis of the Shiitake Genus Lentinula.</title>
        <authorList>
            <consortium name="DOE Joint Genome Institute"/>
            <person name="Sierra-Patev S."/>
            <person name="Min B."/>
            <person name="Naranjo-Ortiz M."/>
            <person name="Looney B."/>
            <person name="Konkel Z."/>
            <person name="Slot J.C."/>
            <person name="Sakamoto Y."/>
            <person name="Steenwyk J.L."/>
            <person name="Rokas A."/>
            <person name="Carro J."/>
            <person name="Camarero S."/>
            <person name="Ferreira P."/>
            <person name="Molpeceres G."/>
            <person name="Ruiz-Duenas F.J."/>
            <person name="Serrano A."/>
            <person name="Henrissat B."/>
            <person name="Drula E."/>
            <person name="Hughes K.W."/>
            <person name="Mata J.L."/>
            <person name="Ishikawa N.K."/>
            <person name="Vargas-Isla R."/>
            <person name="Ushijima S."/>
            <person name="Smith C.A."/>
            <person name="Ahrendt S."/>
            <person name="Andreopoulos W."/>
            <person name="He G."/>
            <person name="Labutti K."/>
            <person name="Lipzen A."/>
            <person name="Ng V."/>
            <person name="Riley R."/>
            <person name="Sandor L."/>
            <person name="Barry K."/>
            <person name="Martinez A.T."/>
            <person name="Xiao Y."/>
            <person name="Gibbons J.G."/>
            <person name="Terashima K."/>
            <person name="Grigoriev I.V."/>
            <person name="Hibbett D.S."/>
        </authorList>
    </citation>
    <scope>NUCLEOTIDE SEQUENCE</scope>
    <source>
        <strain evidence="1">TMI1499</strain>
    </source>
</reference>
<gene>
    <name evidence="1" type="ORF">F5876DRAFT_84565</name>
</gene>